<organism evidence="1 2">
    <name type="scientific">Xylaria curta</name>
    <dbReference type="NCBI Taxonomy" id="42375"/>
    <lineage>
        <taxon>Eukaryota</taxon>
        <taxon>Fungi</taxon>
        <taxon>Dikarya</taxon>
        <taxon>Ascomycota</taxon>
        <taxon>Pezizomycotina</taxon>
        <taxon>Sordariomycetes</taxon>
        <taxon>Xylariomycetidae</taxon>
        <taxon>Xylariales</taxon>
        <taxon>Xylariaceae</taxon>
        <taxon>Xylaria</taxon>
    </lineage>
</organism>
<proteinExistence type="predicted"/>
<keyword evidence="2" id="KW-1185">Reference proteome</keyword>
<evidence type="ECO:0000313" key="2">
    <source>
        <dbReference type="Proteomes" id="UP001143856"/>
    </source>
</evidence>
<accession>A0ACC1PQG0</accession>
<protein>
    <submittedName>
        <fullName evidence="1">Uncharacterized protein</fullName>
    </submittedName>
</protein>
<dbReference type="EMBL" id="JAPDGR010000041">
    <property type="protein sequence ID" value="KAJ2997949.1"/>
    <property type="molecule type" value="Genomic_DNA"/>
</dbReference>
<evidence type="ECO:0000313" key="1">
    <source>
        <dbReference type="EMBL" id="KAJ2997949.1"/>
    </source>
</evidence>
<dbReference type="Proteomes" id="UP001143856">
    <property type="component" value="Unassembled WGS sequence"/>
</dbReference>
<gene>
    <name evidence="1" type="ORF">NUW58_g484</name>
</gene>
<reference evidence="1" key="1">
    <citation type="submission" date="2022-10" db="EMBL/GenBank/DDBJ databases">
        <title>Genome Sequence of Xylaria curta.</title>
        <authorList>
            <person name="Buettner E."/>
        </authorList>
    </citation>
    <scope>NUCLEOTIDE SEQUENCE</scope>
    <source>
        <strain evidence="1">Babe10</strain>
    </source>
</reference>
<name>A0ACC1PQG0_9PEZI</name>
<sequence length="507" mass="55592">MALQGKLPHPKRYITSRNAQGRAVIDQTFPPEAPFYELRSGDAAFAQCYVTESYPPQLADGADLKAYGGFLEQPPGLTVSTGTVLRYVDMPPGLESPMHQTVSMDYGVVLEGEVELVLDSGETRRLTRGDICVQRATMHAWRNMSSTDWARMLYILQPVHKFSVNGEEIKEDYGGMPGVGRPRLLHWDPVVEESRDLLVSGQVGARIGYSPRDVGSARYPCKTAVTGKAQLKQIHDALSENDAAIRQAMLEDTSYRHVEVDLEYWLALECLAKHFDAIDPESALRIEYTIARGEDLVDGTEPVGVVVLETATHCFLYCLMSALAPAISTGNAVIVQVSTDKSMLKTPQIVLRLIGDALDKDIFQTVDHEAKSSDLGCRHIRVLQNGGKNPSLPGTLLSNTEARVLAIVERDADIAAAVDALAVACFSLRGRSPYAPDLVLVNEQVKKEFLIAASRAAIELVADHTELQGKLARHESKSDMIRRVDEEGLATMVSTNPSAMILDIHDQ</sequence>
<comment type="caution">
    <text evidence="1">The sequence shown here is derived from an EMBL/GenBank/DDBJ whole genome shotgun (WGS) entry which is preliminary data.</text>
</comment>